<dbReference type="InterPro" id="IPR036691">
    <property type="entry name" value="Endo/exonu/phosph_ase_sf"/>
</dbReference>
<dbReference type="GO" id="GO:0003824">
    <property type="term" value="F:catalytic activity"/>
    <property type="evidence" value="ECO:0007669"/>
    <property type="project" value="InterPro"/>
</dbReference>
<gene>
    <name evidence="2" type="ORF">CEPIT_LOCUS30927</name>
</gene>
<dbReference type="Gene3D" id="3.60.10.10">
    <property type="entry name" value="Endonuclease/exonuclease/phosphatase"/>
    <property type="match status" value="1"/>
</dbReference>
<protein>
    <recommendedName>
        <fullName evidence="1">Endonuclease/exonuclease/phosphatase domain-containing protein</fullName>
    </recommendedName>
</protein>
<dbReference type="SUPFAM" id="SSF56219">
    <property type="entry name" value="DNase I-like"/>
    <property type="match status" value="1"/>
</dbReference>
<evidence type="ECO:0000313" key="2">
    <source>
        <dbReference type="EMBL" id="CAH9130817.1"/>
    </source>
</evidence>
<accession>A0AAV0F5K1</accession>
<dbReference type="AlphaFoldDB" id="A0AAV0F5K1"/>
<evidence type="ECO:0000259" key="1">
    <source>
        <dbReference type="Pfam" id="PF03372"/>
    </source>
</evidence>
<dbReference type="InterPro" id="IPR005135">
    <property type="entry name" value="Endo/exonuclease/phosphatase"/>
</dbReference>
<dbReference type="PANTHER" id="PTHR33710">
    <property type="entry name" value="BNAC02G09200D PROTEIN"/>
    <property type="match status" value="1"/>
</dbReference>
<name>A0AAV0F5K1_9ASTE</name>
<comment type="caution">
    <text evidence="2">The sequence shown here is derived from an EMBL/GenBank/DDBJ whole genome shotgun (WGS) entry which is preliminary data.</text>
</comment>
<reference evidence="2" key="1">
    <citation type="submission" date="2022-07" db="EMBL/GenBank/DDBJ databases">
        <authorList>
            <person name="Macas J."/>
            <person name="Novak P."/>
            <person name="Neumann P."/>
        </authorList>
    </citation>
    <scope>NUCLEOTIDE SEQUENCE</scope>
</reference>
<feature type="domain" description="Endonuclease/exonuclease/phosphatase" evidence="1">
    <location>
        <begin position="10"/>
        <end position="100"/>
    </location>
</feature>
<dbReference type="EMBL" id="CAMAPF010000963">
    <property type="protein sequence ID" value="CAH9130817.1"/>
    <property type="molecule type" value="Genomic_DNA"/>
</dbReference>
<proteinExistence type="predicted"/>
<evidence type="ECO:0000313" key="3">
    <source>
        <dbReference type="Proteomes" id="UP001152523"/>
    </source>
</evidence>
<sequence length="118" mass="13513">MRGFAEAVWGPWLLGGDFNVVADYKGPSVPRAADMRDFRNCMEYCHLMQPPIVGSSYTWTGVRANGRIWERLDRFLVDQEFLDAFDNVNVHHLSKMPSDHCPILLICETQLIRGPAQF</sequence>
<dbReference type="Pfam" id="PF03372">
    <property type="entry name" value="Exo_endo_phos"/>
    <property type="match status" value="1"/>
</dbReference>
<organism evidence="2 3">
    <name type="scientific">Cuscuta epithymum</name>
    <dbReference type="NCBI Taxonomy" id="186058"/>
    <lineage>
        <taxon>Eukaryota</taxon>
        <taxon>Viridiplantae</taxon>
        <taxon>Streptophyta</taxon>
        <taxon>Embryophyta</taxon>
        <taxon>Tracheophyta</taxon>
        <taxon>Spermatophyta</taxon>
        <taxon>Magnoliopsida</taxon>
        <taxon>eudicotyledons</taxon>
        <taxon>Gunneridae</taxon>
        <taxon>Pentapetalae</taxon>
        <taxon>asterids</taxon>
        <taxon>lamiids</taxon>
        <taxon>Solanales</taxon>
        <taxon>Convolvulaceae</taxon>
        <taxon>Cuscuteae</taxon>
        <taxon>Cuscuta</taxon>
        <taxon>Cuscuta subgen. Cuscuta</taxon>
    </lineage>
</organism>
<dbReference type="PANTHER" id="PTHR33710:SF13">
    <property type="entry name" value="ENDONUCLEASE_EXONUCLEASE_PHOSPHATASE FAMILY PROTEIN"/>
    <property type="match status" value="1"/>
</dbReference>
<keyword evidence="3" id="KW-1185">Reference proteome</keyword>
<dbReference type="Proteomes" id="UP001152523">
    <property type="component" value="Unassembled WGS sequence"/>
</dbReference>